<proteinExistence type="inferred from homology"/>
<name>A0AAV9FBV9_ACOCL</name>
<evidence type="ECO:0000313" key="5">
    <source>
        <dbReference type="EMBL" id="KAK1321788.1"/>
    </source>
</evidence>
<organism evidence="5 6">
    <name type="scientific">Acorus calamus</name>
    <name type="common">Sweet flag</name>
    <dbReference type="NCBI Taxonomy" id="4465"/>
    <lineage>
        <taxon>Eukaryota</taxon>
        <taxon>Viridiplantae</taxon>
        <taxon>Streptophyta</taxon>
        <taxon>Embryophyta</taxon>
        <taxon>Tracheophyta</taxon>
        <taxon>Spermatophyta</taxon>
        <taxon>Magnoliopsida</taxon>
        <taxon>Liliopsida</taxon>
        <taxon>Acoraceae</taxon>
        <taxon>Acorus</taxon>
    </lineage>
</organism>
<dbReference type="GO" id="GO:0004497">
    <property type="term" value="F:monooxygenase activity"/>
    <property type="evidence" value="ECO:0007669"/>
    <property type="project" value="UniProtKB-KW"/>
</dbReference>
<gene>
    <name evidence="5" type="ORF">QJS10_CPA03g02311</name>
</gene>
<keyword evidence="1" id="KW-0560">Oxidoreductase</keyword>
<sequence length="412" mass="44806">MDVKEEIIIVGAGIAGLATSLGLHRMGLSSIVLEASDKLRSSGFGFLTWTNAWKALDALGIGDTLRHQHIQLRRLVATSMATGLETGKKSFTTRGKHGDHEVRCVKRHLLMEALENELPRGTIRLNSKVVSIEEEAGGGRVKVLHLADGTTLKAKVLIGCDGVNSMVAKWLGLKRPSYSGRSAARGITEYPEGHGFKPEFLQYFGDGFRSGFLPCDDKIIYWFFTWTPSPQEKEVERDPVKMKQFVLSKLGKVPQQVSAVVERCDLSSFLSSHLVFRSPFNILFGNISKANVCVAGDALHPMTPDLGQGACSALEDGVVLARCLGKALTTTIDGGGGGEQEQERIEKGLKRFAEERRWRAFGLVGTAYAVGLLQQSDGPAMNFLRDKLLSGFMAGLLLSKADFDCGRLGVGH</sequence>
<dbReference type="AlphaFoldDB" id="A0AAV9FBV9"/>
<keyword evidence="6" id="KW-1185">Reference proteome</keyword>
<dbReference type="Proteomes" id="UP001180020">
    <property type="component" value="Unassembled WGS sequence"/>
</dbReference>
<reference evidence="5" key="1">
    <citation type="journal article" date="2023" name="Nat. Commun.">
        <title>Diploid and tetraploid genomes of Acorus and the evolution of monocots.</title>
        <authorList>
            <person name="Ma L."/>
            <person name="Liu K.W."/>
            <person name="Li Z."/>
            <person name="Hsiao Y.Y."/>
            <person name="Qi Y."/>
            <person name="Fu T."/>
            <person name="Tang G.D."/>
            <person name="Zhang D."/>
            <person name="Sun W.H."/>
            <person name="Liu D.K."/>
            <person name="Li Y."/>
            <person name="Chen G.Z."/>
            <person name="Liu X.D."/>
            <person name="Liao X.Y."/>
            <person name="Jiang Y.T."/>
            <person name="Yu X."/>
            <person name="Hao Y."/>
            <person name="Huang J."/>
            <person name="Zhao X.W."/>
            <person name="Ke S."/>
            <person name="Chen Y.Y."/>
            <person name="Wu W.L."/>
            <person name="Hsu J.L."/>
            <person name="Lin Y.F."/>
            <person name="Huang M.D."/>
            <person name="Li C.Y."/>
            <person name="Huang L."/>
            <person name="Wang Z.W."/>
            <person name="Zhao X."/>
            <person name="Zhong W.Y."/>
            <person name="Peng D.H."/>
            <person name="Ahmad S."/>
            <person name="Lan S."/>
            <person name="Zhang J.S."/>
            <person name="Tsai W.C."/>
            <person name="Van de Peer Y."/>
            <person name="Liu Z.J."/>
        </authorList>
    </citation>
    <scope>NUCLEOTIDE SEQUENCE</scope>
    <source>
        <strain evidence="5">CP</strain>
    </source>
</reference>
<evidence type="ECO:0000256" key="1">
    <source>
        <dbReference type="ARBA" id="ARBA00023002"/>
    </source>
</evidence>
<dbReference type="InterPro" id="IPR036188">
    <property type="entry name" value="FAD/NAD-bd_sf"/>
</dbReference>
<evidence type="ECO:0000259" key="4">
    <source>
        <dbReference type="Pfam" id="PF01494"/>
    </source>
</evidence>
<reference evidence="5" key="2">
    <citation type="submission" date="2023-06" db="EMBL/GenBank/DDBJ databases">
        <authorList>
            <person name="Ma L."/>
            <person name="Liu K.-W."/>
            <person name="Li Z."/>
            <person name="Hsiao Y.-Y."/>
            <person name="Qi Y."/>
            <person name="Fu T."/>
            <person name="Tang G."/>
            <person name="Zhang D."/>
            <person name="Sun W.-H."/>
            <person name="Liu D.-K."/>
            <person name="Li Y."/>
            <person name="Chen G.-Z."/>
            <person name="Liu X.-D."/>
            <person name="Liao X.-Y."/>
            <person name="Jiang Y.-T."/>
            <person name="Yu X."/>
            <person name="Hao Y."/>
            <person name="Huang J."/>
            <person name="Zhao X.-W."/>
            <person name="Ke S."/>
            <person name="Chen Y.-Y."/>
            <person name="Wu W.-L."/>
            <person name="Hsu J.-L."/>
            <person name="Lin Y.-F."/>
            <person name="Huang M.-D."/>
            <person name="Li C.-Y."/>
            <person name="Huang L."/>
            <person name="Wang Z.-W."/>
            <person name="Zhao X."/>
            <person name="Zhong W.-Y."/>
            <person name="Peng D.-H."/>
            <person name="Ahmad S."/>
            <person name="Lan S."/>
            <person name="Zhang J.-S."/>
            <person name="Tsai W.-C."/>
            <person name="Van De Peer Y."/>
            <person name="Liu Z.-J."/>
        </authorList>
    </citation>
    <scope>NUCLEOTIDE SEQUENCE</scope>
    <source>
        <strain evidence="5">CP</strain>
        <tissue evidence="5">Leaves</tissue>
    </source>
</reference>
<evidence type="ECO:0000256" key="3">
    <source>
        <dbReference type="ARBA" id="ARBA00024018"/>
    </source>
</evidence>
<dbReference type="PANTHER" id="PTHR45934:SF28">
    <property type="entry name" value="OS03G0153100 PROTEIN"/>
    <property type="match status" value="1"/>
</dbReference>
<dbReference type="PANTHER" id="PTHR45934">
    <property type="entry name" value="FAD/NAD(P)-BINDING OXIDOREDUCTASE FAMILY PROTEIN"/>
    <property type="match status" value="1"/>
</dbReference>
<dbReference type="Gene3D" id="3.50.50.60">
    <property type="entry name" value="FAD/NAD(P)-binding domain"/>
    <property type="match status" value="1"/>
</dbReference>
<dbReference type="InterPro" id="IPR002938">
    <property type="entry name" value="FAD-bd"/>
</dbReference>
<comment type="similarity">
    <text evidence="3">Belongs to the 3-hydroxybenzoate 6-hydroxylase family.</text>
</comment>
<protein>
    <recommendedName>
        <fullName evidence="4">FAD-binding domain-containing protein</fullName>
    </recommendedName>
</protein>
<dbReference type="GO" id="GO:0071949">
    <property type="term" value="F:FAD binding"/>
    <property type="evidence" value="ECO:0007669"/>
    <property type="project" value="InterPro"/>
</dbReference>
<dbReference type="SUPFAM" id="SSF51905">
    <property type="entry name" value="FAD/NAD(P)-binding domain"/>
    <property type="match status" value="1"/>
</dbReference>
<feature type="domain" description="FAD-binding" evidence="4">
    <location>
        <begin position="6"/>
        <end position="329"/>
    </location>
</feature>
<evidence type="ECO:0000313" key="6">
    <source>
        <dbReference type="Proteomes" id="UP001180020"/>
    </source>
</evidence>
<comment type="caution">
    <text evidence="5">The sequence shown here is derived from an EMBL/GenBank/DDBJ whole genome shotgun (WGS) entry which is preliminary data.</text>
</comment>
<accession>A0AAV9FBV9</accession>
<evidence type="ECO:0000256" key="2">
    <source>
        <dbReference type="ARBA" id="ARBA00023033"/>
    </source>
</evidence>
<keyword evidence="2" id="KW-0503">Monooxygenase</keyword>
<dbReference type="InterPro" id="IPR044560">
    <property type="entry name" value="MOase"/>
</dbReference>
<dbReference type="Pfam" id="PF01494">
    <property type="entry name" value="FAD_binding_3"/>
    <property type="match status" value="1"/>
</dbReference>
<dbReference type="PRINTS" id="PR00420">
    <property type="entry name" value="RNGMNOXGNASE"/>
</dbReference>
<dbReference type="EMBL" id="JAUJYO010000003">
    <property type="protein sequence ID" value="KAK1321788.1"/>
    <property type="molecule type" value="Genomic_DNA"/>
</dbReference>